<sequence>MSLELTKRQGIIVWVYTLRQIKNLKRFGYIHYVSNRLKYVVLYVDQEDAQETVDKLNGLHFVRKVELSYRPDIDMTFAHALPDKKGDSFDPNEFGVHSFEEKTYTF</sequence>
<dbReference type="Pfam" id="PF09902">
    <property type="entry name" value="DUF2129"/>
    <property type="match status" value="1"/>
</dbReference>
<dbReference type="InterPro" id="IPR016979">
    <property type="entry name" value="DUF2129"/>
</dbReference>
<proteinExistence type="inferred from homology"/>
<organism evidence="3 4">
    <name type="scientific">Trichococcus palustris</name>
    <dbReference type="NCBI Taxonomy" id="140314"/>
    <lineage>
        <taxon>Bacteria</taxon>
        <taxon>Bacillati</taxon>
        <taxon>Bacillota</taxon>
        <taxon>Bacilli</taxon>
        <taxon>Lactobacillales</taxon>
        <taxon>Carnobacteriaceae</taxon>
        <taxon>Trichococcus</taxon>
    </lineage>
</organism>
<dbReference type="STRING" id="140314.SAMN04488076_10321"/>
<dbReference type="EMBL" id="FJNE01000001">
    <property type="protein sequence ID" value="CZQ82381.1"/>
    <property type="molecule type" value="Genomic_DNA"/>
</dbReference>
<dbReference type="Proteomes" id="UP000242754">
    <property type="component" value="Unassembled WGS sequence"/>
</dbReference>
<dbReference type="OrthoDB" id="2990788at2"/>
<accession>A0A143Y8I7</accession>
<reference evidence="3 4" key="1">
    <citation type="submission" date="2016-02" db="EMBL/GenBank/DDBJ databases">
        <authorList>
            <person name="Wen L."/>
            <person name="He K."/>
            <person name="Yang H."/>
        </authorList>
    </citation>
    <scope>NUCLEOTIDE SEQUENCE [LARGE SCALE GENOMIC DNA]</scope>
    <source>
        <strain evidence="3">Trichococcus palustris</strain>
    </source>
</reference>
<dbReference type="GO" id="GO:0005737">
    <property type="term" value="C:cytoplasm"/>
    <property type="evidence" value="ECO:0007669"/>
    <property type="project" value="UniProtKB-SubCell"/>
</dbReference>
<dbReference type="AlphaFoldDB" id="A0A143Y8I7"/>
<comment type="similarity">
    <text evidence="2">Belongs to the UPF0298 family.</text>
</comment>
<name>A0A143Y8I7_9LACT</name>
<evidence type="ECO:0000313" key="4">
    <source>
        <dbReference type="Proteomes" id="UP000242754"/>
    </source>
</evidence>
<keyword evidence="1 2" id="KW-0963">Cytoplasm</keyword>
<dbReference type="RefSeq" id="WP_087030388.1">
    <property type="nucleotide sequence ID" value="NZ_FJNE01000001.1"/>
</dbReference>
<protein>
    <recommendedName>
        <fullName evidence="2">UPF0298 protein Tpal_313</fullName>
    </recommendedName>
</protein>
<evidence type="ECO:0000313" key="3">
    <source>
        <dbReference type="EMBL" id="CZQ82381.1"/>
    </source>
</evidence>
<evidence type="ECO:0000256" key="2">
    <source>
        <dbReference type="HAMAP-Rule" id="MF_01126"/>
    </source>
</evidence>
<gene>
    <name evidence="3" type="ORF">Tpal_313</name>
</gene>
<dbReference type="HAMAP" id="MF_01126">
    <property type="entry name" value="UPF0298"/>
    <property type="match status" value="1"/>
</dbReference>
<comment type="subcellular location">
    <subcellularLocation>
        <location evidence="2">Cytoplasm</location>
    </subcellularLocation>
</comment>
<keyword evidence="4" id="KW-1185">Reference proteome</keyword>
<evidence type="ECO:0000256" key="1">
    <source>
        <dbReference type="ARBA" id="ARBA00022490"/>
    </source>
</evidence>